<dbReference type="Pfam" id="PF00067">
    <property type="entry name" value="p450"/>
    <property type="match status" value="1"/>
</dbReference>
<evidence type="ECO:0000256" key="2">
    <source>
        <dbReference type="ARBA" id="ARBA00005179"/>
    </source>
</evidence>
<name>A0AAV5A8E9_9AGAM</name>
<evidence type="ECO:0000256" key="1">
    <source>
        <dbReference type="ARBA" id="ARBA00001971"/>
    </source>
</evidence>
<dbReference type="InterPro" id="IPR036396">
    <property type="entry name" value="Cyt_P450_sf"/>
</dbReference>
<reference evidence="11" key="1">
    <citation type="submission" date="2021-10" db="EMBL/GenBank/DDBJ databases">
        <title>De novo Genome Assembly of Clathrus columnatus (Basidiomycota, Fungi) Using Illumina and Nanopore Sequence Data.</title>
        <authorList>
            <person name="Ogiso-Tanaka E."/>
            <person name="Itagaki H."/>
            <person name="Hosoya T."/>
            <person name="Hosaka K."/>
        </authorList>
    </citation>
    <scope>NUCLEOTIDE SEQUENCE</scope>
    <source>
        <strain evidence="11">MO-923</strain>
    </source>
</reference>
<dbReference type="InterPro" id="IPR001128">
    <property type="entry name" value="Cyt_P450"/>
</dbReference>
<feature type="binding site" description="axial binding residue" evidence="9">
    <location>
        <position position="476"/>
    </location>
    <ligand>
        <name>heme</name>
        <dbReference type="ChEBI" id="CHEBI:30413"/>
    </ligand>
    <ligandPart>
        <name>Fe</name>
        <dbReference type="ChEBI" id="CHEBI:18248"/>
    </ligandPart>
</feature>
<dbReference type="GO" id="GO:0020037">
    <property type="term" value="F:heme binding"/>
    <property type="evidence" value="ECO:0007669"/>
    <property type="project" value="InterPro"/>
</dbReference>
<proteinExistence type="inferred from homology"/>
<comment type="cofactor">
    <cofactor evidence="1 9">
        <name>heme</name>
        <dbReference type="ChEBI" id="CHEBI:30413"/>
    </cofactor>
</comment>
<protein>
    <recommendedName>
        <fullName evidence="13">Cytochrome P450</fullName>
    </recommendedName>
</protein>
<evidence type="ECO:0000256" key="7">
    <source>
        <dbReference type="ARBA" id="ARBA00023004"/>
    </source>
</evidence>
<keyword evidence="6 10" id="KW-0560">Oxidoreductase</keyword>
<organism evidence="11 12">
    <name type="scientific">Clathrus columnatus</name>
    <dbReference type="NCBI Taxonomy" id="1419009"/>
    <lineage>
        <taxon>Eukaryota</taxon>
        <taxon>Fungi</taxon>
        <taxon>Dikarya</taxon>
        <taxon>Basidiomycota</taxon>
        <taxon>Agaricomycotina</taxon>
        <taxon>Agaricomycetes</taxon>
        <taxon>Phallomycetidae</taxon>
        <taxon>Phallales</taxon>
        <taxon>Clathraceae</taxon>
        <taxon>Clathrus</taxon>
    </lineage>
</organism>
<dbReference type="PRINTS" id="PR00385">
    <property type="entry name" value="P450"/>
</dbReference>
<dbReference type="InterPro" id="IPR017972">
    <property type="entry name" value="Cyt_P450_CS"/>
</dbReference>
<comment type="caution">
    <text evidence="11">The sequence shown here is derived from an EMBL/GenBank/DDBJ whole genome shotgun (WGS) entry which is preliminary data.</text>
</comment>
<comment type="similarity">
    <text evidence="3 10">Belongs to the cytochrome P450 family.</text>
</comment>
<keyword evidence="4 9" id="KW-0349">Heme</keyword>
<dbReference type="PRINTS" id="PR00463">
    <property type="entry name" value="EP450I"/>
</dbReference>
<evidence type="ECO:0000256" key="10">
    <source>
        <dbReference type="RuleBase" id="RU000461"/>
    </source>
</evidence>
<dbReference type="InterPro" id="IPR002401">
    <property type="entry name" value="Cyt_P450_E_grp-I"/>
</dbReference>
<dbReference type="GO" id="GO:0004497">
    <property type="term" value="F:monooxygenase activity"/>
    <property type="evidence" value="ECO:0007669"/>
    <property type="project" value="UniProtKB-KW"/>
</dbReference>
<sequence>MFPTVKRLLTEISTCLIGLVVLYLCVRWRRFKSKSITRVSAADGNLTKPSAKLPAGPPSWPIFGYLPGLPKVRVWEVYNKWAETYGDMIYVPSFKNHIIILNSAEAVFELLERRGSIYSDRPHGMVMMQLMTLDRDPGFVPYDSKWRYIRKLYNQQMNTTEVVKFRDYQSAAAQSLLGSLLDSPEDFLRHCRTFSAATVMNIAYGHQIAPRNDQIVQLSEATGLAFSKASQPGYYMVDNFPILRYIPSFFPFASFKTFAAETKKATYRSRTVPFRQVVEGMKNGDVKTCFVSESLNDLNGVDLSPRGVKKDFDLEEFENREDVSLIKDIAGGMFGAGSGTTTAALHSFILAMVMFPHVQKRAQEELDHVLGSGRLPTFEDQPRLPYIGAIAQEVLRWFPVAPNAVPHTTSEDDVYKGYLIPKGAILIPNVRNLLHDPKIYPNPDEFRPERFLPDDNGNIARDPAVQGAFGFGRRICAGRNLAEASIWISAASLLAVFDISPALGENGKPIDVKPAFAGAPGLFE</sequence>
<keyword evidence="8 10" id="KW-0503">Monooxygenase</keyword>
<evidence type="ECO:0000256" key="9">
    <source>
        <dbReference type="PIRSR" id="PIRSR602401-1"/>
    </source>
</evidence>
<evidence type="ECO:0000313" key="11">
    <source>
        <dbReference type="EMBL" id="GJJ09723.1"/>
    </source>
</evidence>
<keyword evidence="5 9" id="KW-0479">Metal-binding</keyword>
<evidence type="ECO:0008006" key="13">
    <source>
        <dbReference type="Google" id="ProtNLM"/>
    </source>
</evidence>
<dbReference type="InterPro" id="IPR050364">
    <property type="entry name" value="Cytochrome_P450_fung"/>
</dbReference>
<evidence type="ECO:0000313" key="12">
    <source>
        <dbReference type="Proteomes" id="UP001050691"/>
    </source>
</evidence>
<dbReference type="PROSITE" id="PS00086">
    <property type="entry name" value="CYTOCHROME_P450"/>
    <property type="match status" value="1"/>
</dbReference>
<accession>A0AAV5A8E9</accession>
<dbReference type="GO" id="GO:0005506">
    <property type="term" value="F:iron ion binding"/>
    <property type="evidence" value="ECO:0007669"/>
    <property type="project" value="InterPro"/>
</dbReference>
<dbReference type="PANTHER" id="PTHR46300:SF7">
    <property type="entry name" value="P450, PUTATIVE (EUROFUNG)-RELATED"/>
    <property type="match status" value="1"/>
</dbReference>
<keyword evidence="7 9" id="KW-0408">Iron</keyword>
<dbReference type="AlphaFoldDB" id="A0AAV5A8E9"/>
<keyword evidence="12" id="KW-1185">Reference proteome</keyword>
<dbReference type="CDD" id="cd11065">
    <property type="entry name" value="CYP64-like"/>
    <property type="match status" value="1"/>
</dbReference>
<dbReference type="SUPFAM" id="SSF48264">
    <property type="entry name" value="Cytochrome P450"/>
    <property type="match status" value="1"/>
</dbReference>
<dbReference type="EMBL" id="BPWL01000004">
    <property type="protein sequence ID" value="GJJ09723.1"/>
    <property type="molecule type" value="Genomic_DNA"/>
</dbReference>
<dbReference type="PANTHER" id="PTHR46300">
    <property type="entry name" value="P450, PUTATIVE (EUROFUNG)-RELATED-RELATED"/>
    <property type="match status" value="1"/>
</dbReference>
<comment type="pathway">
    <text evidence="2">Secondary metabolite biosynthesis.</text>
</comment>
<evidence type="ECO:0000256" key="3">
    <source>
        <dbReference type="ARBA" id="ARBA00010617"/>
    </source>
</evidence>
<dbReference type="Gene3D" id="1.10.630.10">
    <property type="entry name" value="Cytochrome P450"/>
    <property type="match status" value="1"/>
</dbReference>
<evidence type="ECO:0000256" key="6">
    <source>
        <dbReference type="ARBA" id="ARBA00023002"/>
    </source>
</evidence>
<evidence type="ECO:0000256" key="4">
    <source>
        <dbReference type="ARBA" id="ARBA00022617"/>
    </source>
</evidence>
<dbReference type="Proteomes" id="UP001050691">
    <property type="component" value="Unassembled WGS sequence"/>
</dbReference>
<gene>
    <name evidence="11" type="ORF">Clacol_003947</name>
</gene>
<evidence type="ECO:0000256" key="5">
    <source>
        <dbReference type="ARBA" id="ARBA00022723"/>
    </source>
</evidence>
<dbReference type="GO" id="GO:0016705">
    <property type="term" value="F:oxidoreductase activity, acting on paired donors, with incorporation or reduction of molecular oxygen"/>
    <property type="evidence" value="ECO:0007669"/>
    <property type="project" value="InterPro"/>
</dbReference>
<evidence type="ECO:0000256" key="8">
    <source>
        <dbReference type="ARBA" id="ARBA00023033"/>
    </source>
</evidence>